<proteinExistence type="inferred from homology"/>
<protein>
    <recommendedName>
        <fullName evidence="3">FAD assembly factor SdhE</fullName>
    </recommendedName>
</protein>
<keyword evidence="7" id="KW-1185">Reference proteome</keyword>
<evidence type="ECO:0000256" key="4">
    <source>
        <dbReference type="ARBA" id="ARBA00022490"/>
    </source>
</evidence>
<dbReference type="EMBL" id="FOUB01000024">
    <property type="protein sequence ID" value="SFM34533.1"/>
    <property type="molecule type" value="Genomic_DNA"/>
</dbReference>
<dbReference type="InterPro" id="IPR036714">
    <property type="entry name" value="SDH_sf"/>
</dbReference>
<evidence type="ECO:0000256" key="5">
    <source>
        <dbReference type="ARBA" id="ARBA00023186"/>
    </source>
</evidence>
<dbReference type="GO" id="GO:0006105">
    <property type="term" value="P:succinate metabolic process"/>
    <property type="evidence" value="ECO:0007669"/>
    <property type="project" value="TreeGrafter"/>
</dbReference>
<accession>A0A1I4Q4I8</accession>
<name>A0A1I4Q4I8_9PROT</name>
<dbReference type="PANTHER" id="PTHR39585:SF1">
    <property type="entry name" value="FAD ASSEMBLY FACTOR SDHE"/>
    <property type="match status" value="1"/>
</dbReference>
<evidence type="ECO:0000256" key="2">
    <source>
        <dbReference type="ARBA" id="ARBA00008571"/>
    </source>
</evidence>
<gene>
    <name evidence="6" type="ORF">SAMN05421863_102454</name>
</gene>
<keyword evidence="4" id="KW-0963">Cytoplasm</keyword>
<evidence type="ECO:0000313" key="7">
    <source>
        <dbReference type="Proteomes" id="UP000183287"/>
    </source>
</evidence>
<dbReference type="SUPFAM" id="SSF109910">
    <property type="entry name" value="YgfY-like"/>
    <property type="match status" value="1"/>
</dbReference>
<dbReference type="OrthoDB" id="9180899at2"/>
<dbReference type="PANTHER" id="PTHR39585">
    <property type="entry name" value="FAD ASSEMBLY FACTOR SDHE"/>
    <property type="match status" value="1"/>
</dbReference>
<evidence type="ECO:0000256" key="1">
    <source>
        <dbReference type="ARBA" id="ARBA00004496"/>
    </source>
</evidence>
<dbReference type="InterPro" id="IPR005631">
    <property type="entry name" value="SDH"/>
</dbReference>
<dbReference type="STRING" id="44574.AAW31_16425"/>
<comment type="subcellular location">
    <subcellularLocation>
        <location evidence="1">Cytoplasm</location>
    </subcellularLocation>
</comment>
<keyword evidence="5" id="KW-0143">Chaperone</keyword>
<evidence type="ECO:0000256" key="3">
    <source>
        <dbReference type="ARBA" id="ARBA00019418"/>
    </source>
</evidence>
<dbReference type="Proteomes" id="UP000183287">
    <property type="component" value="Unassembled WGS sequence"/>
</dbReference>
<dbReference type="GO" id="GO:0005737">
    <property type="term" value="C:cytoplasm"/>
    <property type="evidence" value="ECO:0007669"/>
    <property type="project" value="UniProtKB-SubCell"/>
</dbReference>
<dbReference type="Pfam" id="PF03937">
    <property type="entry name" value="Sdh5"/>
    <property type="match status" value="1"/>
</dbReference>
<comment type="similarity">
    <text evidence="2">Belongs to the SdhE FAD assembly factor family.</text>
</comment>
<dbReference type="Gene3D" id="1.10.150.250">
    <property type="entry name" value="Flavinator of succinate dehydrogenase"/>
    <property type="match status" value="1"/>
</dbReference>
<dbReference type="InterPro" id="IPR050531">
    <property type="entry name" value="SdhE_FAD_assembly_factor"/>
</dbReference>
<evidence type="ECO:0000313" key="6">
    <source>
        <dbReference type="EMBL" id="SFM34533.1"/>
    </source>
</evidence>
<dbReference type="RefSeq" id="WP_074905499.1">
    <property type="nucleotide sequence ID" value="NZ_FOUB01000024.1"/>
</dbReference>
<reference evidence="7" key="1">
    <citation type="submission" date="2016-10" db="EMBL/GenBank/DDBJ databases">
        <authorList>
            <person name="Varghese N."/>
            <person name="Submissions S."/>
        </authorList>
    </citation>
    <scope>NUCLEOTIDE SEQUENCE [LARGE SCALE GENOMIC DNA]</scope>
    <source>
        <strain evidence="7">Nm44</strain>
    </source>
</reference>
<dbReference type="AlphaFoldDB" id="A0A1I4Q4I8"/>
<organism evidence="6 7">
    <name type="scientific">Nitrosomonas communis</name>
    <dbReference type="NCBI Taxonomy" id="44574"/>
    <lineage>
        <taxon>Bacteria</taxon>
        <taxon>Pseudomonadati</taxon>
        <taxon>Pseudomonadota</taxon>
        <taxon>Betaproteobacteria</taxon>
        <taxon>Nitrosomonadales</taxon>
        <taxon>Nitrosomonadaceae</taxon>
        <taxon>Nitrosomonas</taxon>
    </lineage>
</organism>
<sequence>MKQRERLYWRCRRGLLELDIVLQRFLDKHYAQLDETQLKTFETLLLLPDNDLWDIISSKKEAASENLKSLLKLLQQS</sequence>